<dbReference type="SUPFAM" id="SSF50156">
    <property type="entry name" value="PDZ domain-like"/>
    <property type="match status" value="1"/>
</dbReference>
<name>A0A7U4LEY6_9SPHN</name>
<evidence type="ECO:0000313" key="2">
    <source>
        <dbReference type="Proteomes" id="UP000032300"/>
    </source>
</evidence>
<dbReference type="RefSeq" id="WP_044331250.1">
    <property type="nucleotide sequence ID" value="NZ_CP010836.1"/>
</dbReference>
<dbReference type="InterPro" id="IPR006311">
    <property type="entry name" value="TAT_signal"/>
</dbReference>
<gene>
    <name evidence="1" type="ORF">TS85_06875</name>
</gene>
<evidence type="ECO:0000313" key="1">
    <source>
        <dbReference type="EMBL" id="AJP71564.1"/>
    </source>
</evidence>
<dbReference type="Pfam" id="PF13650">
    <property type="entry name" value="Asp_protease_2"/>
    <property type="match status" value="2"/>
</dbReference>
<dbReference type="Gene3D" id="2.40.70.10">
    <property type="entry name" value="Acid Proteases"/>
    <property type="match status" value="2"/>
</dbReference>
<dbReference type="Gene3D" id="2.30.42.10">
    <property type="match status" value="1"/>
</dbReference>
<proteinExistence type="predicted"/>
<dbReference type="InterPro" id="IPR021109">
    <property type="entry name" value="Peptidase_aspartic_dom_sf"/>
</dbReference>
<dbReference type="OrthoDB" id="107347at2"/>
<reference evidence="1 2" key="1">
    <citation type="journal article" date="2015" name="Int. J. Syst. Evol. Microbiol.">
        <title>Sphingomonas hengshuiensis sp. nov., isolated from lake wetland.</title>
        <authorList>
            <person name="Wei S."/>
            <person name="Wang T."/>
            <person name="Liu H."/>
            <person name="Zhang C."/>
            <person name="Guo J."/>
            <person name="Wang Q."/>
            <person name="Liang K."/>
            <person name="Zhang Z."/>
        </authorList>
    </citation>
    <scope>NUCLEOTIDE SEQUENCE [LARGE SCALE GENOMIC DNA]</scope>
    <source>
        <strain evidence="1 2">WHSC-8</strain>
    </source>
</reference>
<protein>
    <recommendedName>
        <fullName evidence="3">PDZ domain-containing protein</fullName>
    </recommendedName>
</protein>
<accession>A0A7U4LEY6</accession>
<dbReference type="PROSITE" id="PS51318">
    <property type="entry name" value="TAT"/>
    <property type="match status" value="1"/>
</dbReference>
<dbReference type="InterPro" id="IPR036034">
    <property type="entry name" value="PDZ_sf"/>
</dbReference>
<reference evidence="1 2" key="2">
    <citation type="submission" date="2015-02" db="EMBL/GenBank/DDBJ databases">
        <title>The complete genome of Sphingomonas hengshuiensis sp. WHSC-8 isolated from soil of Hengshui Lake.</title>
        <authorList>
            <person name="Wei S."/>
            <person name="Guo J."/>
            <person name="Su C."/>
            <person name="Wu R."/>
            <person name="Zhang Z."/>
            <person name="Liang K."/>
            <person name="Li H."/>
            <person name="Wang T."/>
            <person name="Liu H."/>
            <person name="Zhang C."/>
            <person name="Li Z."/>
            <person name="Wang Q."/>
            <person name="Meng J."/>
        </authorList>
    </citation>
    <scope>NUCLEOTIDE SEQUENCE [LARGE SCALE GENOMIC DNA]</scope>
    <source>
        <strain evidence="1 2">WHSC-8</strain>
    </source>
</reference>
<dbReference type="AlphaFoldDB" id="A0A7U4LEY6"/>
<organism evidence="1 2">
    <name type="scientific">Sphingomonas hengshuiensis</name>
    <dbReference type="NCBI Taxonomy" id="1609977"/>
    <lineage>
        <taxon>Bacteria</taxon>
        <taxon>Pseudomonadati</taxon>
        <taxon>Pseudomonadota</taxon>
        <taxon>Alphaproteobacteria</taxon>
        <taxon>Sphingomonadales</taxon>
        <taxon>Sphingomonadaceae</taxon>
        <taxon>Sphingomonas</taxon>
    </lineage>
</organism>
<evidence type="ECO:0008006" key="3">
    <source>
        <dbReference type="Google" id="ProtNLM"/>
    </source>
</evidence>
<dbReference type="Proteomes" id="UP000032300">
    <property type="component" value="Chromosome"/>
</dbReference>
<keyword evidence="2" id="KW-1185">Reference proteome</keyword>
<dbReference type="KEGG" id="sphi:TS85_06875"/>
<sequence length="383" mass="40062">MRISRRGIMAGGAAVVAAAVPVSRALAAGRPPIVNSIALEKGRVWIAALIEGKGPHFFLIDTGSALSFITDDFAKSIGLEKTKGQPRYGIGGGVSDYGWYIAKEVRLASGTRFADMVFAGARSIDGEGVGGFGSGMFTSYDSDFDFVKGEWRVYPDGRGDFAGLKKLPSHFTKERIAPRIEIDVSIDGFATELVLDTGASMDALLSGRAAARSGLWDDSKPYAPTQAKGFGREGIPSRYVRGTTLSVGEFTFERPLVMVNAPGTVSRQNGLLGLGVLQRLNLTTQASSGTVWAARNGVTKGWNSYPLSGLWLDQRKDGGATIADVGTGSPAAAAGLKKGDVVTGAFPELLRAIAGGPGKQVTLTVASGGGAPRAVQYTLAPWL</sequence>
<dbReference type="EMBL" id="CP010836">
    <property type="protein sequence ID" value="AJP71564.1"/>
    <property type="molecule type" value="Genomic_DNA"/>
</dbReference>
<dbReference type="SUPFAM" id="SSF50630">
    <property type="entry name" value="Acid proteases"/>
    <property type="match status" value="2"/>
</dbReference>